<dbReference type="SUPFAM" id="SSF53474">
    <property type="entry name" value="alpha/beta-Hydrolases"/>
    <property type="match status" value="1"/>
</dbReference>
<organism evidence="5 6">
    <name type="scientific">Eutypa lata (strain UCR-EL1)</name>
    <name type="common">Grapevine dieback disease fungus</name>
    <name type="synonym">Eutypa armeniacae</name>
    <dbReference type="NCBI Taxonomy" id="1287681"/>
    <lineage>
        <taxon>Eukaryota</taxon>
        <taxon>Fungi</taxon>
        <taxon>Dikarya</taxon>
        <taxon>Ascomycota</taxon>
        <taxon>Pezizomycotina</taxon>
        <taxon>Sordariomycetes</taxon>
        <taxon>Xylariomycetidae</taxon>
        <taxon>Xylariales</taxon>
        <taxon>Diatrypaceae</taxon>
        <taxon>Eutypa</taxon>
    </lineage>
</organism>
<evidence type="ECO:0000313" key="6">
    <source>
        <dbReference type="Proteomes" id="UP000012174"/>
    </source>
</evidence>
<keyword evidence="2 3" id="KW-0378">Hydrolase</keyword>
<feature type="chain" id="PRO_5005141281" description="Carboxylic ester hydrolase" evidence="3">
    <location>
        <begin position="24"/>
        <end position="537"/>
    </location>
</feature>
<dbReference type="OMA" id="GSVTMQM"/>
<dbReference type="EC" id="3.1.1.-" evidence="3"/>
<feature type="signal peptide" evidence="3">
    <location>
        <begin position="1"/>
        <end position="23"/>
    </location>
</feature>
<dbReference type="InterPro" id="IPR019826">
    <property type="entry name" value="Carboxylesterase_B_AS"/>
</dbReference>
<comment type="similarity">
    <text evidence="1 3">Belongs to the type-B carboxylesterase/lipase family.</text>
</comment>
<dbReference type="Gene3D" id="3.40.50.1820">
    <property type="entry name" value="alpha/beta hydrolase"/>
    <property type="match status" value="1"/>
</dbReference>
<dbReference type="AlphaFoldDB" id="M7SJ55"/>
<dbReference type="EMBL" id="KB706660">
    <property type="protein sequence ID" value="EMR66374.1"/>
    <property type="molecule type" value="Genomic_DNA"/>
</dbReference>
<proteinExistence type="inferred from homology"/>
<evidence type="ECO:0000256" key="2">
    <source>
        <dbReference type="ARBA" id="ARBA00022801"/>
    </source>
</evidence>
<dbReference type="InterPro" id="IPR029058">
    <property type="entry name" value="AB_hydrolase_fold"/>
</dbReference>
<evidence type="ECO:0000259" key="4">
    <source>
        <dbReference type="Pfam" id="PF00135"/>
    </source>
</evidence>
<keyword evidence="3" id="KW-0732">Signal</keyword>
<dbReference type="HOGENOM" id="CLU_006586_10_7_1"/>
<reference evidence="6" key="1">
    <citation type="journal article" date="2013" name="Genome Announc.">
        <title>Draft genome sequence of the grapevine dieback fungus Eutypa lata UCR-EL1.</title>
        <authorList>
            <person name="Blanco-Ulate B."/>
            <person name="Rolshausen P.E."/>
            <person name="Cantu D."/>
        </authorList>
    </citation>
    <scope>NUCLEOTIDE SEQUENCE [LARGE SCALE GENOMIC DNA]</scope>
    <source>
        <strain evidence="6">UCR-EL1</strain>
    </source>
</reference>
<gene>
    <name evidence="5" type="ORF">UCREL1_6645</name>
</gene>
<protein>
    <recommendedName>
        <fullName evidence="3">Carboxylic ester hydrolase</fullName>
        <ecNumber evidence="3">3.1.1.-</ecNumber>
    </recommendedName>
</protein>
<dbReference type="eggNOG" id="KOG4389">
    <property type="taxonomic scope" value="Eukaryota"/>
</dbReference>
<evidence type="ECO:0000256" key="1">
    <source>
        <dbReference type="ARBA" id="ARBA00005964"/>
    </source>
</evidence>
<dbReference type="PROSITE" id="PS00122">
    <property type="entry name" value="CARBOXYLESTERASE_B_1"/>
    <property type="match status" value="1"/>
</dbReference>
<dbReference type="InterPro" id="IPR002018">
    <property type="entry name" value="CarbesteraseB"/>
</dbReference>
<dbReference type="GO" id="GO:0016787">
    <property type="term" value="F:hydrolase activity"/>
    <property type="evidence" value="ECO:0007669"/>
    <property type="project" value="UniProtKB-KW"/>
</dbReference>
<dbReference type="OrthoDB" id="408631at2759"/>
<dbReference type="Proteomes" id="UP000012174">
    <property type="component" value="Unassembled WGS sequence"/>
</dbReference>
<dbReference type="ESTHER" id="eutla-m7sj55">
    <property type="family name" value="Fungal_carboxylesterase_lipase"/>
</dbReference>
<dbReference type="InterPro" id="IPR050309">
    <property type="entry name" value="Type-B_Carboxylest/Lipase"/>
</dbReference>
<accession>M7SJ55</accession>
<evidence type="ECO:0000313" key="5">
    <source>
        <dbReference type="EMBL" id="EMR66374.1"/>
    </source>
</evidence>
<dbReference type="KEGG" id="ela:UCREL1_6645"/>
<feature type="domain" description="Carboxylesterase type B" evidence="4">
    <location>
        <begin position="133"/>
        <end position="512"/>
    </location>
</feature>
<dbReference type="Pfam" id="PF00135">
    <property type="entry name" value="COesterase"/>
    <property type="match status" value="2"/>
</dbReference>
<dbReference type="PANTHER" id="PTHR11559">
    <property type="entry name" value="CARBOXYLESTERASE"/>
    <property type="match status" value="1"/>
</dbReference>
<sequence length="537" mass="59728">MGIYERLCNRAVWALFLTPLARAVTVHGDDVDYLGVQNTTSGINTFWGIRYAQPPVQDLRWREPVPWKPLPAYNRTLVNATVPGPGCIQSGPAAYGPFPDIYEDEDCLLLNVQTPVNPASDSLPVLVNIHGGVVALQYRLGPLGFLGGDVLREDGTANAGLLDQRLGLEWVRKNIHYFGGDPSKVTITGGSAGGGSVTMQMILFGGSPDPPFRGVASEYPWWPPFYNETWVNEQYSLFLESANCSTLPCLRNLPLSEIQTATSISYEAAYQSKAFGFGTFYWGPVIDGDVIQDHPLTEYRKGHFTKVPFMADRNYWEGFSFNNVSLKTEEDLRSDLSAIWHDPDQQYAETVLKLYPESSYNTSNLQELVYYEQLKASMGVESLSDAYVRRSILYGDATISCPSAYIAQSVAAAGLPSYKMIFNASFQIHGATTPSLYSNITNTDGSFIYNGIHIDGNATLAQIMRSYFISFAITQDPNKSPSGSAQIPPWQQYRSDEPNIMWVGESEMQTISDPDLSAQCEFFQLGRELNPKEWPQW</sequence>
<evidence type="ECO:0000256" key="3">
    <source>
        <dbReference type="RuleBase" id="RU361235"/>
    </source>
</evidence>
<keyword evidence="6" id="KW-1185">Reference proteome</keyword>
<feature type="domain" description="Carboxylesterase type B" evidence="4">
    <location>
        <begin position="35"/>
        <end position="132"/>
    </location>
</feature>
<name>M7SJ55_EUTLA</name>